<keyword evidence="1" id="KW-0255">Endonuclease</keyword>
<comment type="caution">
    <text evidence="1">The sequence shown here is derived from an EMBL/GenBank/DDBJ whole genome shotgun (WGS) entry which is preliminary data.</text>
</comment>
<accession>A0A951U9W3</accession>
<name>A0A951U9W3_9CYAN</name>
<organism evidence="1 2">
    <name type="scientific">Symplocastrum torsivum CPER-KK1</name>
    <dbReference type="NCBI Taxonomy" id="450513"/>
    <lineage>
        <taxon>Bacteria</taxon>
        <taxon>Bacillati</taxon>
        <taxon>Cyanobacteriota</taxon>
        <taxon>Cyanophyceae</taxon>
        <taxon>Oscillatoriophycideae</taxon>
        <taxon>Oscillatoriales</taxon>
        <taxon>Microcoleaceae</taxon>
        <taxon>Symplocastrum</taxon>
    </lineage>
</organism>
<dbReference type="GO" id="GO:0016787">
    <property type="term" value="F:hydrolase activity"/>
    <property type="evidence" value="ECO:0007669"/>
    <property type="project" value="UniProtKB-KW"/>
</dbReference>
<sequence length="207" mass="23192">MLEIFRIPPDLSESLIAFCSRQDCYNLQELNALKADLSQYVGIYILYYRGDFPIYELIKQANLNSCCMPIYVGKAAPSGRRTGRTTIGSTLYGRLSEHKKSIQAVDNLSVEDFQFKVAAMDIDLVSWGEAVLIRHFNPIWNWEISGLGIHDPGSGRAGQKRSVWDQLHPGRAFATKLSVANNSIDVNVLVAKIAEHCQRIKEKLGCT</sequence>
<keyword evidence="1" id="KW-0540">Nuclease</keyword>
<dbReference type="Pfam" id="PF09517">
    <property type="entry name" value="RE_Eco29kI"/>
    <property type="match status" value="1"/>
</dbReference>
<dbReference type="Proteomes" id="UP000753908">
    <property type="component" value="Unassembled WGS sequence"/>
</dbReference>
<gene>
    <name evidence="1" type="ORF">KME25_12965</name>
</gene>
<dbReference type="AlphaFoldDB" id="A0A951U9W3"/>
<protein>
    <submittedName>
        <fullName evidence="1">Eco29kI family restriction endonuclease</fullName>
        <ecNumber evidence="1">3.1.21.-</ecNumber>
    </submittedName>
</protein>
<evidence type="ECO:0000313" key="1">
    <source>
        <dbReference type="EMBL" id="MBW4545339.1"/>
    </source>
</evidence>
<dbReference type="InterPro" id="IPR018575">
    <property type="entry name" value="Restrct_endonuc_II_Eco29kI"/>
</dbReference>
<keyword evidence="1" id="KW-0378">Hydrolase</keyword>
<dbReference type="GO" id="GO:0004519">
    <property type="term" value="F:endonuclease activity"/>
    <property type="evidence" value="ECO:0007669"/>
    <property type="project" value="UniProtKB-KW"/>
</dbReference>
<reference evidence="1" key="2">
    <citation type="journal article" date="2022" name="Microbiol. Resour. Announc.">
        <title>Metagenome Sequencing to Explore Phylogenomics of Terrestrial Cyanobacteria.</title>
        <authorList>
            <person name="Ward R.D."/>
            <person name="Stajich J.E."/>
            <person name="Johansen J.R."/>
            <person name="Huntemann M."/>
            <person name="Clum A."/>
            <person name="Foster B."/>
            <person name="Foster B."/>
            <person name="Roux S."/>
            <person name="Palaniappan K."/>
            <person name="Varghese N."/>
            <person name="Mukherjee S."/>
            <person name="Reddy T.B.K."/>
            <person name="Daum C."/>
            <person name="Copeland A."/>
            <person name="Chen I.A."/>
            <person name="Ivanova N.N."/>
            <person name="Kyrpides N.C."/>
            <person name="Shapiro N."/>
            <person name="Eloe-Fadrosh E.A."/>
            <person name="Pietrasiak N."/>
        </authorList>
    </citation>
    <scope>NUCLEOTIDE SEQUENCE</scope>
    <source>
        <strain evidence="1">CPER-KK1</strain>
    </source>
</reference>
<dbReference type="EMBL" id="JAHHIF010000014">
    <property type="protein sequence ID" value="MBW4545339.1"/>
    <property type="molecule type" value="Genomic_DNA"/>
</dbReference>
<evidence type="ECO:0000313" key="2">
    <source>
        <dbReference type="Proteomes" id="UP000753908"/>
    </source>
</evidence>
<dbReference type="EC" id="3.1.21.-" evidence="1"/>
<reference evidence="1" key="1">
    <citation type="submission" date="2021-05" db="EMBL/GenBank/DDBJ databases">
        <authorList>
            <person name="Pietrasiak N."/>
            <person name="Ward R."/>
            <person name="Stajich J.E."/>
            <person name="Kurbessoian T."/>
        </authorList>
    </citation>
    <scope>NUCLEOTIDE SEQUENCE</scope>
    <source>
        <strain evidence="1">CPER-KK1</strain>
    </source>
</reference>
<proteinExistence type="predicted"/>